<protein>
    <submittedName>
        <fullName evidence="1">Uncharacterized protein</fullName>
    </submittedName>
</protein>
<proteinExistence type="predicted"/>
<dbReference type="EMBL" id="CP005078">
    <property type="protein sequence ID" value="AGM26367.1"/>
    <property type="molecule type" value="Genomic_DNA"/>
</dbReference>
<gene>
    <name evidence="1" type="ORF">SSYRP_v1c07770</name>
</gene>
<dbReference type="KEGG" id="ssyr:SSYRP_v1c07770"/>
<sequence length="349" mass="40920">MNKNDYSKKISNIKHESINTSGIYGNKGFTFQQIFLLYELLYLKDYNVHAFNELMDDVLFLFTNPKNKDEIYSVTVCQVKGKYTGEDNSQDLSKFSTDIKNLENRINLVKIIDSTINVSGKFVYSGKLYLKGYEINNGDLYSKILGYQQLSIDNIEKTSVYNKIVIQYFDHQNSEHLNIIRNFIKINDVYRIFNSEQIEEVVNQLIGIVESINDSIKLESKFLSDIDSRRSITYSNIIDAMKKFSSLNSYSIKITNYISYGVLDSFNFSKNIGYEVIKNLRKYEITFKWDNNTVYDKLATKINNFEILTEKDLYNYLVKIKEEENLEVDEIAWLFLEGKIMLEVNYEED</sequence>
<dbReference type="PATRIC" id="fig|1276229.3.peg.771"/>
<dbReference type="Proteomes" id="UP000013963">
    <property type="component" value="Chromosome"/>
</dbReference>
<organism evidence="1 2">
    <name type="scientific">Spiroplasma syrphidicola EA-1</name>
    <dbReference type="NCBI Taxonomy" id="1276229"/>
    <lineage>
        <taxon>Bacteria</taxon>
        <taxon>Bacillati</taxon>
        <taxon>Mycoplasmatota</taxon>
        <taxon>Mollicutes</taxon>
        <taxon>Entomoplasmatales</taxon>
        <taxon>Spiroplasmataceae</taxon>
        <taxon>Spiroplasma</taxon>
    </lineage>
</organism>
<dbReference type="RefSeq" id="WP_016341010.1">
    <property type="nucleotide sequence ID" value="NC_021284.1"/>
</dbReference>
<keyword evidence="2" id="KW-1185">Reference proteome</keyword>
<reference evidence="1 2" key="1">
    <citation type="journal article" date="2013" name="Genome Biol. Evol.">
        <title>Complete genomes of two dipteran-associated spiroplasmas provided insights into the origin, dynamics, and impacts of viral invasion in spiroplasma.</title>
        <authorList>
            <person name="Ku C."/>
            <person name="Lo W.S."/>
            <person name="Chen L.L."/>
            <person name="Kuo C.H."/>
        </authorList>
    </citation>
    <scope>NUCLEOTIDE SEQUENCE [LARGE SCALE GENOMIC DNA]</scope>
    <source>
        <strain evidence="1">EA-1</strain>
    </source>
</reference>
<evidence type="ECO:0000313" key="1">
    <source>
        <dbReference type="EMBL" id="AGM26367.1"/>
    </source>
</evidence>
<dbReference type="HOGENOM" id="CLU_794330_0_0_14"/>
<dbReference type="AlphaFoldDB" id="R4U4F9"/>
<accession>R4U4F9</accession>
<evidence type="ECO:0000313" key="2">
    <source>
        <dbReference type="Proteomes" id="UP000013963"/>
    </source>
</evidence>
<dbReference type="STRING" id="1276229.SSYRP_v1c07770"/>
<name>R4U4F9_9MOLU</name>